<feature type="region of interest" description="Disordered" evidence="1">
    <location>
        <begin position="1"/>
        <end position="24"/>
    </location>
</feature>
<reference evidence="2 3" key="1">
    <citation type="journal article" date="2016" name="Nat. Commun.">
        <title>Thousands of microbial genomes shed light on interconnected biogeochemical processes in an aquifer system.</title>
        <authorList>
            <person name="Anantharaman K."/>
            <person name="Brown C.T."/>
            <person name="Hug L.A."/>
            <person name="Sharon I."/>
            <person name="Castelle C.J."/>
            <person name="Probst A.J."/>
            <person name="Thomas B.C."/>
            <person name="Singh A."/>
            <person name="Wilkins M.J."/>
            <person name="Karaoz U."/>
            <person name="Brodie E.L."/>
            <person name="Williams K.H."/>
            <person name="Hubbard S.S."/>
            <person name="Banfield J.F."/>
        </authorList>
    </citation>
    <scope>NUCLEOTIDE SEQUENCE [LARGE SCALE GENOMIC DNA]</scope>
</reference>
<sequence>MTKKNYEGPDVPPQGAGGLNTESKTEEITLRSLLNKLDRAQFSELAKKHKEALDSGNEAVRLAQAGGAKLRTGEDQHGNVTYHGENDEMREARKAESLAREQLRKLFFESLGEIGRILPSDHKEIEGARDEWRNTEYKFMDPKEDEAKNRMLRIKEDAEKKIKELDRVRYEFLRLVDRGELWDFLTNEG</sequence>
<feature type="region of interest" description="Disordered" evidence="1">
    <location>
        <begin position="64"/>
        <end position="94"/>
    </location>
</feature>
<evidence type="ECO:0000256" key="1">
    <source>
        <dbReference type="SAM" id="MobiDB-lite"/>
    </source>
</evidence>
<name>A0A1G2C7C0_9BACT</name>
<dbReference type="AlphaFoldDB" id="A0A1G2C7C0"/>
<gene>
    <name evidence="2" type="ORF">A2122_02835</name>
</gene>
<dbReference type="EMBL" id="MHKU01000009">
    <property type="protein sequence ID" value="OGY97116.1"/>
    <property type="molecule type" value="Genomic_DNA"/>
</dbReference>
<evidence type="ECO:0000313" key="2">
    <source>
        <dbReference type="EMBL" id="OGY97116.1"/>
    </source>
</evidence>
<evidence type="ECO:0000313" key="3">
    <source>
        <dbReference type="Proteomes" id="UP000176648"/>
    </source>
</evidence>
<feature type="compositionally biased region" description="Basic and acidic residues" evidence="1">
    <location>
        <begin position="84"/>
        <end position="94"/>
    </location>
</feature>
<accession>A0A1G2C7C0</accession>
<proteinExistence type="predicted"/>
<organism evidence="2 3">
    <name type="scientific">Candidatus Liptonbacteria bacterium GWB1_49_6</name>
    <dbReference type="NCBI Taxonomy" id="1798644"/>
    <lineage>
        <taxon>Bacteria</taxon>
        <taxon>Candidatus Liptoniibacteriota</taxon>
    </lineage>
</organism>
<dbReference type="Proteomes" id="UP000176648">
    <property type="component" value="Unassembled WGS sequence"/>
</dbReference>
<protein>
    <submittedName>
        <fullName evidence="2">Uncharacterized protein</fullName>
    </submittedName>
</protein>
<comment type="caution">
    <text evidence="2">The sequence shown here is derived from an EMBL/GenBank/DDBJ whole genome shotgun (WGS) entry which is preliminary data.</text>
</comment>